<evidence type="ECO:0000256" key="1">
    <source>
        <dbReference type="SAM" id="SignalP"/>
    </source>
</evidence>
<dbReference type="OrthoDB" id="3874332at2759"/>
<dbReference type="AlphaFoldDB" id="M3BUH3"/>
<feature type="signal peptide" evidence="1">
    <location>
        <begin position="1"/>
        <end position="20"/>
    </location>
</feature>
<dbReference type="EMBL" id="KB456266">
    <property type="protein sequence ID" value="EMF10984.1"/>
    <property type="molecule type" value="Genomic_DNA"/>
</dbReference>
<sequence length="122" mass="12828">MQFTTKAIALCSVLASTTLAADVFSVFLDANGGQIGSTQFSIGNGGCFAVDRASQLSFSQAGSEETANGPYCLFGYQQGACPGDGDASQQFQDVDLRGRAYQLDVGLNGAESYRWETNSCPE</sequence>
<evidence type="ECO:0008006" key="4">
    <source>
        <dbReference type="Google" id="ProtNLM"/>
    </source>
</evidence>
<protein>
    <recommendedName>
        <fullName evidence="4">AA1-like domain-containing protein</fullName>
    </recommendedName>
</protein>
<proteinExistence type="predicted"/>
<name>M3BUH3_SPHMS</name>
<keyword evidence="3" id="KW-1185">Reference proteome</keyword>
<dbReference type="RefSeq" id="XP_016759105.1">
    <property type="nucleotide sequence ID" value="XM_016902621.1"/>
</dbReference>
<feature type="chain" id="PRO_5004032357" description="AA1-like domain-containing protein" evidence="1">
    <location>
        <begin position="21"/>
        <end position="122"/>
    </location>
</feature>
<dbReference type="GeneID" id="27899758"/>
<dbReference type="HOGENOM" id="CLU_2028195_0_0_1"/>
<accession>M3BUH3</accession>
<dbReference type="Proteomes" id="UP000016931">
    <property type="component" value="Unassembled WGS sequence"/>
</dbReference>
<evidence type="ECO:0000313" key="2">
    <source>
        <dbReference type="EMBL" id="EMF10984.1"/>
    </source>
</evidence>
<evidence type="ECO:0000313" key="3">
    <source>
        <dbReference type="Proteomes" id="UP000016931"/>
    </source>
</evidence>
<gene>
    <name evidence="2" type="ORF">SEPMUDRAFT_134225</name>
</gene>
<organism evidence="2 3">
    <name type="scientific">Sphaerulina musiva (strain SO2202)</name>
    <name type="common">Poplar stem canker fungus</name>
    <name type="synonym">Septoria musiva</name>
    <dbReference type="NCBI Taxonomy" id="692275"/>
    <lineage>
        <taxon>Eukaryota</taxon>
        <taxon>Fungi</taxon>
        <taxon>Dikarya</taxon>
        <taxon>Ascomycota</taxon>
        <taxon>Pezizomycotina</taxon>
        <taxon>Dothideomycetes</taxon>
        <taxon>Dothideomycetidae</taxon>
        <taxon>Mycosphaerellales</taxon>
        <taxon>Mycosphaerellaceae</taxon>
        <taxon>Sphaerulina</taxon>
    </lineage>
</organism>
<reference evidence="2 3" key="1">
    <citation type="journal article" date="2012" name="PLoS Pathog.">
        <title>Diverse lifestyles and strategies of plant pathogenesis encoded in the genomes of eighteen Dothideomycetes fungi.</title>
        <authorList>
            <person name="Ohm R.A."/>
            <person name="Feau N."/>
            <person name="Henrissat B."/>
            <person name="Schoch C.L."/>
            <person name="Horwitz B.A."/>
            <person name="Barry K.W."/>
            <person name="Condon B.J."/>
            <person name="Copeland A.C."/>
            <person name="Dhillon B."/>
            <person name="Glaser F."/>
            <person name="Hesse C.N."/>
            <person name="Kosti I."/>
            <person name="LaButti K."/>
            <person name="Lindquist E.A."/>
            <person name="Lucas S."/>
            <person name="Salamov A.A."/>
            <person name="Bradshaw R.E."/>
            <person name="Ciuffetti L."/>
            <person name="Hamelin R.C."/>
            <person name="Kema G.H.J."/>
            <person name="Lawrence C."/>
            <person name="Scott J.A."/>
            <person name="Spatafora J.W."/>
            <person name="Turgeon B.G."/>
            <person name="de Wit P.J.G.M."/>
            <person name="Zhong S."/>
            <person name="Goodwin S.B."/>
            <person name="Grigoriev I.V."/>
        </authorList>
    </citation>
    <scope>NUCLEOTIDE SEQUENCE [LARGE SCALE GENOMIC DNA]</scope>
    <source>
        <strain evidence="2 3">SO2202</strain>
    </source>
</reference>
<keyword evidence="1" id="KW-0732">Signal</keyword>